<comment type="caution">
    <text evidence="1">The sequence shown here is derived from an EMBL/GenBank/DDBJ whole genome shotgun (WGS) entry which is preliminary data.</text>
</comment>
<protein>
    <submittedName>
        <fullName evidence="1">Uncharacterized protein</fullName>
    </submittedName>
</protein>
<accession>A0ABV5YFD6</accession>
<evidence type="ECO:0000313" key="1">
    <source>
        <dbReference type="EMBL" id="MFB9833756.1"/>
    </source>
</evidence>
<proteinExistence type="predicted"/>
<gene>
    <name evidence="1" type="ORF">ACFFNX_16325</name>
</gene>
<evidence type="ECO:0000313" key="2">
    <source>
        <dbReference type="Proteomes" id="UP001589627"/>
    </source>
</evidence>
<reference evidence="1 2" key="1">
    <citation type="submission" date="2024-09" db="EMBL/GenBank/DDBJ databases">
        <authorList>
            <person name="Sun Q."/>
            <person name="Mori K."/>
        </authorList>
    </citation>
    <scope>NUCLEOTIDE SEQUENCE [LARGE SCALE GENOMIC DNA]</scope>
    <source>
        <strain evidence="1 2">TBRC 0563</strain>
    </source>
</reference>
<dbReference type="Proteomes" id="UP001589627">
    <property type="component" value="Unassembled WGS sequence"/>
</dbReference>
<sequence length="79" mass="7925">WFADRGFAVIVAEGRGPASEREVHGHRAALVPTGQVAAPHATAVAAFRAGEGATAVAIKIATAVARASPDLAGGRSPVR</sequence>
<dbReference type="EMBL" id="JBHLZP010000104">
    <property type="protein sequence ID" value="MFB9833756.1"/>
    <property type="molecule type" value="Genomic_DNA"/>
</dbReference>
<dbReference type="RefSeq" id="WP_378202021.1">
    <property type="nucleotide sequence ID" value="NZ_JBHLZP010000104.1"/>
</dbReference>
<feature type="non-terminal residue" evidence="1">
    <location>
        <position position="1"/>
    </location>
</feature>
<keyword evidence="2" id="KW-1185">Reference proteome</keyword>
<name>A0ABV5YFD6_9ACTN</name>
<organism evidence="1 2">
    <name type="scientific">Actinoallomurus acaciae</name>
    <dbReference type="NCBI Taxonomy" id="502577"/>
    <lineage>
        <taxon>Bacteria</taxon>
        <taxon>Bacillati</taxon>
        <taxon>Actinomycetota</taxon>
        <taxon>Actinomycetes</taxon>
        <taxon>Streptosporangiales</taxon>
        <taxon>Thermomonosporaceae</taxon>
        <taxon>Actinoallomurus</taxon>
    </lineage>
</organism>